<proteinExistence type="predicted"/>
<dbReference type="PANTHER" id="PTHR30354:SF8">
    <property type="entry name" value="LOW-AFFINITY GLUCONATE TRANSPORTER"/>
    <property type="match status" value="1"/>
</dbReference>
<dbReference type="AlphaFoldDB" id="A0A379A9X7"/>
<reference evidence="2 3" key="1">
    <citation type="submission" date="2018-06" db="EMBL/GenBank/DDBJ databases">
        <authorList>
            <consortium name="Pathogen Informatics"/>
            <person name="Doyle S."/>
        </authorList>
    </citation>
    <scope>NUCLEOTIDE SEQUENCE [LARGE SCALE GENOMIC DNA]</scope>
    <source>
        <strain evidence="2 3">NCTC9381</strain>
    </source>
</reference>
<evidence type="ECO:0000313" key="2">
    <source>
        <dbReference type="EMBL" id="SUB14606.1"/>
    </source>
</evidence>
<evidence type="ECO:0000256" key="1">
    <source>
        <dbReference type="SAM" id="Phobius"/>
    </source>
</evidence>
<keyword evidence="1" id="KW-0472">Membrane</keyword>
<feature type="transmembrane region" description="Helical" evidence="1">
    <location>
        <begin position="41"/>
        <end position="63"/>
    </location>
</feature>
<keyword evidence="1" id="KW-1133">Transmembrane helix</keyword>
<dbReference type="InterPro" id="IPR003474">
    <property type="entry name" value="Glcn_transporter"/>
</dbReference>
<dbReference type="Pfam" id="PF02447">
    <property type="entry name" value="GntP_permease"/>
    <property type="match status" value="1"/>
</dbReference>
<dbReference type="GO" id="GO:0005886">
    <property type="term" value="C:plasma membrane"/>
    <property type="evidence" value="ECO:0007669"/>
    <property type="project" value="TreeGrafter"/>
</dbReference>
<organism evidence="2 3">
    <name type="scientific">Enterobacter agglomerans</name>
    <name type="common">Erwinia herbicola</name>
    <name type="synonym">Pantoea agglomerans</name>
    <dbReference type="NCBI Taxonomy" id="549"/>
    <lineage>
        <taxon>Bacteria</taxon>
        <taxon>Pseudomonadati</taxon>
        <taxon>Pseudomonadota</taxon>
        <taxon>Gammaproteobacteria</taxon>
        <taxon>Enterobacterales</taxon>
        <taxon>Erwiniaceae</taxon>
        <taxon>Pantoea</taxon>
        <taxon>Pantoea agglomerans group</taxon>
    </lineage>
</organism>
<dbReference type="PANTHER" id="PTHR30354">
    <property type="entry name" value="GNT FAMILY GLUCONATE TRANSPORTER"/>
    <property type="match status" value="1"/>
</dbReference>
<keyword evidence="1" id="KW-0812">Transmembrane</keyword>
<name>A0A379A9X7_ENTAG</name>
<dbReference type="GO" id="GO:0015128">
    <property type="term" value="F:gluconate transmembrane transporter activity"/>
    <property type="evidence" value="ECO:0007669"/>
    <property type="project" value="InterPro"/>
</dbReference>
<dbReference type="EMBL" id="UGSO01000001">
    <property type="protein sequence ID" value="SUB14606.1"/>
    <property type="molecule type" value="Genomic_DNA"/>
</dbReference>
<sequence>MAALSICIGGGSIIISHVNDAGFWLFGRFTGASEAETLKTWTLMETILVTVGAVVGMIAFTLLS</sequence>
<accession>A0A379A9X7</accession>
<gene>
    <name evidence="2" type="primary">gntU_2</name>
    <name evidence="2" type="ORF">NCTC9381_00456</name>
</gene>
<keyword evidence="3" id="KW-1185">Reference proteome</keyword>
<protein>
    <submittedName>
        <fullName evidence="2">Gnt-I system</fullName>
    </submittedName>
</protein>
<evidence type="ECO:0000313" key="3">
    <source>
        <dbReference type="Proteomes" id="UP000254640"/>
    </source>
</evidence>
<dbReference type="Proteomes" id="UP000254640">
    <property type="component" value="Unassembled WGS sequence"/>
</dbReference>